<proteinExistence type="predicted"/>
<organism evidence="2">
    <name type="scientific">Sorghum bicolor</name>
    <name type="common">Sorghum</name>
    <name type="synonym">Sorghum vulgare</name>
    <dbReference type="NCBI Taxonomy" id="4558"/>
    <lineage>
        <taxon>Eukaryota</taxon>
        <taxon>Viridiplantae</taxon>
        <taxon>Streptophyta</taxon>
        <taxon>Embryophyta</taxon>
        <taxon>Tracheophyta</taxon>
        <taxon>Spermatophyta</taxon>
        <taxon>Magnoliopsida</taxon>
        <taxon>Liliopsida</taxon>
        <taxon>Poales</taxon>
        <taxon>Poaceae</taxon>
        <taxon>PACMAD clade</taxon>
        <taxon>Panicoideae</taxon>
        <taxon>Andropogonodae</taxon>
        <taxon>Andropogoneae</taxon>
        <taxon>Sorghinae</taxon>
        <taxon>Sorghum</taxon>
    </lineage>
</organism>
<sequence length="127" mass="14106">AQMEEKAAAPAQEWQDAVTPTQAVLQVMPKSTFLRNVGMQPTTSKRGTKASEVDARVKELENELMAEKDGSVAVRAQVDDVVNQLEEERAARQMVEEEHEMLKKQIGEMHGFFRSFLGGNSTSLDAQ</sequence>
<dbReference type="HOGENOM" id="CLU_026612_7_1_1"/>
<feature type="coiled-coil region" evidence="1">
    <location>
        <begin position="50"/>
        <end position="105"/>
    </location>
</feature>
<dbReference type="AlphaFoldDB" id="C6JRL4"/>
<reference evidence="2" key="1">
    <citation type="journal article" date="2009" name="Nature">
        <title>The Sorghum bicolor genome and the diversification of grasses.</title>
        <authorList>
            <person name="Paterson A.H."/>
            <person name="Bowers J.E."/>
            <person name="Bruggmann R."/>
            <person name="Dubchak I."/>
            <person name="Grimwood J."/>
            <person name="Gundlach H."/>
            <person name="Haberer G."/>
            <person name="Hellsten U."/>
            <person name="Mitros T."/>
            <person name="Poliakov A."/>
            <person name="Schmutz J."/>
            <person name="Spannagl M."/>
            <person name="Tang H."/>
            <person name="Wang X."/>
            <person name="Wicker T."/>
            <person name="Bharti A.K."/>
            <person name="Chapman J."/>
            <person name="Feltus F.A."/>
            <person name="Gowik U."/>
            <person name="Grigoriev I.V."/>
            <person name="Lyons E."/>
            <person name="Maher C.A."/>
            <person name="Martis M."/>
            <person name="Narechania A."/>
            <person name="Otillar R.P."/>
            <person name="Penning B.W."/>
            <person name="Salamov A.A."/>
            <person name="Wang Y."/>
            <person name="Zhang L."/>
            <person name="Carpita N.C."/>
            <person name="Freeling M."/>
            <person name="Gingle A.R."/>
            <person name="Hash C.T."/>
            <person name="Keller B."/>
            <person name="Klein P."/>
            <person name="Kresovich S."/>
            <person name="McCann M.C."/>
            <person name="Ming R."/>
            <person name="Peterson D.G."/>
            <person name="Mehboob-ur-Rahman"/>
            <person name="Ware D."/>
            <person name="Westhoff P."/>
            <person name="Mayer K.F."/>
            <person name="Messing J."/>
            <person name="Rokhsar D.S."/>
        </authorList>
    </citation>
    <scope>NUCLEOTIDE SEQUENCE [LARGE SCALE GENOMIC DNA]</scope>
</reference>
<evidence type="ECO:0000256" key="1">
    <source>
        <dbReference type="SAM" id="Coils"/>
    </source>
</evidence>
<gene>
    <name evidence="2" type="primary">Sb0010s020250</name>
    <name evidence="2" type="ORF">SORBIDRAFT_0010s020250</name>
</gene>
<evidence type="ECO:0000313" key="2">
    <source>
        <dbReference type="EMBL" id="EES20112.1"/>
    </source>
</evidence>
<name>C6JRL4_SORBI</name>
<protein>
    <submittedName>
        <fullName evidence="2">Uncharacterized protein</fullName>
    </submittedName>
</protein>
<keyword evidence="1" id="KW-0175">Coiled coil</keyword>
<feature type="non-terminal residue" evidence="2">
    <location>
        <position position="1"/>
    </location>
</feature>
<dbReference type="EMBL" id="GL002604">
    <property type="protein sequence ID" value="EES20112.1"/>
    <property type="molecule type" value="Genomic_DNA"/>
</dbReference>
<accession>C6JRL4</accession>